<keyword evidence="1" id="KW-0456">Lyase</keyword>
<dbReference type="RefSeq" id="WP_191271098.1">
    <property type="nucleotide sequence ID" value="NZ_BNDS01000004.1"/>
</dbReference>
<dbReference type="EMBL" id="BNDS01000004">
    <property type="protein sequence ID" value="GHH97837.1"/>
    <property type="molecule type" value="Genomic_DNA"/>
</dbReference>
<dbReference type="Proteomes" id="UP000637074">
    <property type="component" value="Unassembled WGS sequence"/>
</dbReference>
<protein>
    <submittedName>
        <fullName evidence="3">D-galactarate dehydratase</fullName>
    </submittedName>
</protein>
<reference evidence="3 4" key="1">
    <citation type="journal article" date="2022" name="Int. J. Syst. Evol. Microbiol.">
        <title>Neobacillus kokaensis sp. nov., isolated from soil.</title>
        <authorList>
            <person name="Yuki K."/>
            <person name="Matsubara H."/>
            <person name="Yamaguchi S."/>
        </authorList>
    </citation>
    <scope>NUCLEOTIDE SEQUENCE [LARGE SCALE GENOMIC DNA]</scope>
    <source>
        <strain evidence="3 4">LOB 377</strain>
    </source>
</reference>
<organism evidence="3 4">
    <name type="scientific">Neobacillus kokaensis</name>
    <dbReference type="NCBI Taxonomy" id="2759023"/>
    <lineage>
        <taxon>Bacteria</taxon>
        <taxon>Bacillati</taxon>
        <taxon>Bacillota</taxon>
        <taxon>Bacilli</taxon>
        <taxon>Bacillales</taxon>
        <taxon>Bacillaceae</taxon>
        <taxon>Neobacillus</taxon>
    </lineage>
</organism>
<evidence type="ECO:0000313" key="4">
    <source>
        <dbReference type="Proteomes" id="UP000637074"/>
    </source>
</evidence>
<evidence type="ECO:0000256" key="1">
    <source>
        <dbReference type="ARBA" id="ARBA00023239"/>
    </source>
</evidence>
<name>A0ABQ3N2G6_9BACI</name>
<gene>
    <name evidence="3" type="ORF">AM1BK_13800</name>
</gene>
<dbReference type="Gene3D" id="2.30.130.110">
    <property type="match status" value="1"/>
</dbReference>
<dbReference type="InterPro" id="IPR013974">
    <property type="entry name" value="SAF"/>
</dbReference>
<sequence length="108" mass="11775">MKLANDQDVTSIVMSEIDNVATLLKEVQAGESLQYVLNGNKFELTAKQPIPFGHKIAIKPIQPSEYVVKYGQVIGAAVVLISPGEHVHVHNIEGIRGRGDKKKGDKQS</sequence>
<keyword evidence="4" id="KW-1185">Reference proteome</keyword>
<evidence type="ECO:0000259" key="2">
    <source>
        <dbReference type="SMART" id="SM00858"/>
    </source>
</evidence>
<dbReference type="CDD" id="cd11613">
    <property type="entry name" value="SAF_AH_GD"/>
    <property type="match status" value="1"/>
</dbReference>
<dbReference type="InterPro" id="IPR052172">
    <property type="entry name" value="UxaA_altronate/galactarate_dh"/>
</dbReference>
<dbReference type="SMART" id="SM00858">
    <property type="entry name" value="SAF"/>
    <property type="match status" value="1"/>
</dbReference>
<dbReference type="InterPro" id="IPR044144">
    <property type="entry name" value="SAF_UxaA/GarD"/>
</dbReference>
<dbReference type="PANTHER" id="PTHR30536">
    <property type="entry name" value="ALTRONATE/GALACTARATE DEHYDRATASE"/>
    <property type="match status" value="1"/>
</dbReference>
<feature type="domain" description="SAF" evidence="2">
    <location>
        <begin position="18"/>
        <end position="93"/>
    </location>
</feature>
<comment type="caution">
    <text evidence="3">The sequence shown here is derived from an EMBL/GenBank/DDBJ whole genome shotgun (WGS) entry which is preliminary data.</text>
</comment>
<proteinExistence type="predicted"/>
<dbReference type="PANTHER" id="PTHR30536:SF5">
    <property type="entry name" value="ALTRONATE DEHYDRATASE"/>
    <property type="match status" value="1"/>
</dbReference>
<accession>A0ABQ3N2G6</accession>
<dbReference type="Pfam" id="PF08666">
    <property type="entry name" value="SAF"/>
    <property type="match status" value="1"/>
</dbReference>
<evidence type="ECO:0000313" key="3">
    <source>
        <dbReference type="EMBL" id="GHH97837.1"/>
    </source>
</evidence>